<organism evidence="11 12">
    <name type="scientific">Psychrosphaera algicola</name>
    <dbReference type="NCBI Taxonomy" id="3023714"/>
    <lineage>
        <taxon>Bacteria</taxon>
        <taxon>Pseudomonadati</taxon>
        <taxon>Pseudomonadota</taxon>
        <taxon>Gammaproteobacteria</taxon>
        <taxon>Alteromonadales</taxon>
        <taxon>Pseudoalteromonadaceae</taxon>
        <taxon>Psychrosphaera</taxon>
    </lineage>
</organism>
<reference evidence="11 12" key="1">
    <citation type="submission" date="2023-01" db="EMBL/GenBank/DDBJ databases">
        <title>Psychrosphaera sp. nov., isolated from marine algae.</title>
        <authorList>
            <person name="Bayburt H."/>
            <person name="Choi B.J."/>
            <person name="Kim J.M."/>
            <person name="Choi D.G."/>
            <person name="Jeon C.O."/>
        </authorList>
    </citation>
    <scope>NUCLEOTIDE SEQUENCE [LARGE SCALE GENOMIC DNA]</scope>
    <source>
        <strain evidence="11 12">G1-22</strain>
    </source>
</reference>
<dbReference type="RefSeq" id="WP_272179972.1">
    <property type="nucleotide sequence ID" value="NZ_JAQOMS010000002.1"/>
</dbReference>
<gene>
    <name evidence="11" type="primary">fliJ</name>
    <name evidence="11" type="ORF">PN838_05475</name>
</gene>
<evidence type="ECO:0000256" key="7">
    <source>
        <dbReference type="ARBA" id="ARBA00022795"/>
    </source>
</evidence>
<keyword evidence="9" id="KW-0472">Membrane</keyword>
<proteinExistence type="inferred from homology"/>
<evidence type="ECO:0000256" key="3">
    <source>
        <dbReference type="ARBA" id="ARBA00020392"/>
    </source>
</evidence>
<keyword evidence="8" id="KW-0653">Protein transport</keyword>
<comment type="subcellular location">
    <subcellularLocation>
        <location evidence="1">Cell membrane</location>
        <topology evidence="1">Peripheral membrane protein</topology>
        <orientation evidence="1">Cytoplasmic side</orientation>
    </subcellularLocation>
</comment>
<keyword evidence="12" id="KW-1185">Reference proteome</keyword>
<name>A0ABT5FA95_9GAMM</name>
<keyword evidence="10" id="KW-1006">Bacterial flagellum protein export</keyword>
<keyword evidence="7" id="KW-1005">Bacterial flagellum biogenesis</keyword>
<evidence type="ECO:0000256" key="5">
    <source>
        <dbReference type="ARBA" id="ARBA00022475"/>
    </source>
</evidence>
<keyword evidence="11" id="KW-0966">Cell projection</keyword>
<dbReference type="InterPro" id="IPR053716">
    <property type="entry name" value="Flag_assembly_chemotaxis_eff"/>
</dbReference>
<keyword evidence="5" id="KW-1003">Cell membrane</keyword>
<evidence type="ECO:0000256" key="2">
    <source>
        <dbReference type="ARBA" id="ARBA00010004"/>
    </source>
</evidence>
<dbReference type="InterPro" id="IPR012823">
    <property type="entry name" value="Flagell_FliJ"/>
</dbReference>
<sequence length="109" mass="12767">MADDFRQLETLFKIEKDKEQGYATDLNSAQSFYQLNIQKLKEVEGYKLDYLRQLQQRGNAGLQGGNYMHFQRFIVQLDEGIVAQCHAVDVAKQVVQQRRAIWLEQRSKT</sequence>
<evidence type="ECO:0000256" key="8">
    <source>
        <dbReference type="ARBA" id="ARBA00022927"/>
    </source>
</evidence>
<dbReference type="InterPro" id="IPR052570">
    <property type="entry name" value="FliJ"/>
</dbReference>
<keyword evidence="11" id="KW-0282">Flagellum</keyword>
<evidence type="ECO:0000256" key="9">
    <source>
        <dbReference type="ARBA" id="ARBA00023136"/>
    </source>
</evidence>
<evidence type="ECO:0000256" key="4">
    <source>
        <dbReference type="ARBA" id="ARBA00022448"/>
    </source>
</evidence>
<evidence type="ECO:0000256" key="6">
    <source>
        <dbReference type="ARBA" id="ARBA00022500"/>
    </source>
</evidence>
<dbReference type="Proteomes" id="UP001528411">
    <property type="component" value="Unassembled WGS sequence"/>
</dbReference>
<dbReference type="NCBIfam" id="TIGR02473">
    <property type="entry name" value="flagell_FliJ"/>
    <property type="match status" value="1"/>
</dbReference>
<accession>A0ABT5FA95</accession>
<evidence type="ECO:0000313" key="12">
    <source>
        <dbReference type="Proteomes" id="UP001528411"/>
    </source>
</evidence>
<keyword evidence="11" id="KW-0969">Cilium</keyword>
<evidence type="ECO:0000313" key="11">
    <source>
        <dbReference type="EMBL" id="MDC2888326.1"/>
    </source>
</evidence>
<dbReference type="Pfam" id="PF02050">
    <property type="entry name" value="FliJ"/>
    <property type="match status" value="1"/>
</dbReference>
<dbReference type="Gene3D" id="1.10.287.1700">
    <property type="match status" value="1"/>
</dbReference>
<evidence type="ECO:0000256" key="1">
    <source>
        <dbReference type="ARBA" id="ARBA00004413"/>
    </source>
</evidence>
<keyword evidence="6" id="KW-0145">Chemotaxis</keyword>
<comment type="similarity">
    <text evidence="2">Belongs to the FliJ family.</text>
</comment>
<protein>
    <recommendedName>
        <fullName evidence="3">Flagellar FliJ protein</fullName>
    </recommendedName>
</protein>
<keyword evidence="4" id="KW-0813">Transport</keyword>
<evidence type="ECO:0000256" key="10">
    <source>
        <dbReference type="ARBA" id="ARBA00023225"/>
    </source>
</evidence>
<dbReference type="PANTHER" id="PTHR38786">
    <property type="entry name" value="FLAGELLAR FLIJ PROTEIN"/>
    <property type="match status" value="1"/>
</dbReference>
<dbReference type="PANTHER" id="PTHR38786:SF1">
    <property type="entry name" value="FLAGELLAR FLIJ PROTEIN"/>
    <property type="match status" value="1"/>
</dbReference>
<dbReference type="EMBL" id="JAQOMS010000002">
    <property type="protein sequence ID" value="MDC2888326.1"/>
    <property type="molecule type" value="Genomic_DNA"/>
</dbReference>
<comment type="caution">
    <text evidence="11">The sequence shown here is derived from an EMBL/GenBank/DDBJ whole genome shotgun (WGS) entry which is preliminary data.</text>
</comment>